<evidence type="ECO:0000256" key="6">
    <source>
        <dbReference type="SAM" id="MobiDB-lite"/>
    </source>
</evidence>
<dbReference type="GO" id="GO:0051301">
    <property type="term" value="P:cell division"/>
    <property type="evidence" value="ECO:0007669"/>
    <property type="project" value="UniProtKB-KW"/>
</dbReference>
<evidence type="ECO:0000313" key="10">
    <source>
        <dbReference type="Proteomes" id="UP000269019"/>
    </source>
</evidence>
<keyword evidence="10" id="KW-1185">Reference proteome</keyword>
<dbReference type="EMBL" id="CP033896">
    <property type="protein sequence ID" value="AZA13953.1"/>
    <property type="molecule type" value="Genomic_DNA"/>
</dbReference>
<proteinExistence type="inferred from homology"/>
<dbReference type="GO" id="GO:0009252">
    <property type="term" value="P:peptidoglycan biosynthetic process"/>
    <property type="evidence" value="ECO:0007669"/>
    <property type="project" value="UniProtKB-UniRule"/>
</dbReference>
<evidence type="ECO:0000256" key="3">
    <source>
        <dbReference type="ARBA" id="ARBA00023306"/>
    </source>
</evidence>
<comment type="similarity">
    <text evidence="1 4">Belongs to the MurCDEF family. MurE subfamily.</text>
</comment>
<evidence type="ECO:0000256" key="1">
    <source>
        <dbReference type="ARBA" id="ARBA00005898"/>
    </source>
</evidence>
<comment type="function">
    <text evidence="4">Catalyzes the addition of meso-diaminopimelic acid to the nucleotide precursor UDP-N-acetylmuramoyl-L-alanyl-D-glutamate (UMAG) in the biosynthesis of bacterial cell-wall peptidoglycan.</text>
</comment>
<dbReference type="GO" id="GO:0071555">
    <property type="term" value="P:cell wall organization"/>
    <property type="evidence" value="ECO:0007669"/>
    <property type="project" value="UniProtKB-KW"/>
</dbReference>
<comment type="PTM">
    <text evidence="4">Carboxylation is probably crucial for Mg(2+) binding and, consequently, for the gamma-phosphate positioning of ATP.</text>
</comment>
<evidence type="ECO:0000256" key="2">
    <source>
        <dbReference type="ARBA" id="ARBA00022618"/>
    </source>
</evidence>
<dbReference type="GO" id="GO:0000287">
    <property type="term" value="F:magnesium ion binding"/>
    <property type="evidence" value="ECO:0007669"/>
    <property type="project" value="UniProtKB-UniRule"/>
</dbReference>
<dbReference type="InterPro" id="IPR036565">
    <property type="entry name" value="Mur-like_cat_sf"/>
</dbReference>
<feature type="modified residue" description="N6-carboxylysine" evidence="4">
    <location>
        <position position="227"/>
    </location>
</feature>
<feature type="short sequence motif" description="Meso-diaminopimelate recognition motif" evidence="4">
    <location>
        <begin position="414"/>
        <end position="417"/>
    </location>
</feature>
<feature type="binding site" evidence="4">
    <location>
        <position position="187"/>
    </location>
    <ligand>
        <name>UDP-N-acetyl-alpha-D-muramoyl-L-alanyl-D-glutamate</name>
        <dbReference type="ChEBI" id="CHEBI:83900"/>
    </ligand>
</feature>
<evidence type="ECO:0000256" key="5">
    <source>
        <dbReference type="RuleBase" id="RU004135"/>
    </source>
</evidence>
<dbReference type="InterPro" id="IPR013221">
    <property type="entry name" value="Mur_ligase_cen"/>
</dbReference>
<comment type="caution">
    <text evidence="4">Lacks conserved residue(s) required for the propagation of feature annotation.</text>
</comment>
<dbReference type="InterPro" id="IPR005761">
    <property type="entry name" value="UDP-N-AcMur-Glu-dNH2Pim_ligase"/>
</dbReference>
<keyword evidence="2 4" id="KW-0132">Cell division</keyword>
<keyword evidence="4" id="KW-0547">Nucleotide-binding</keyword>
<keyword evidence="4 5" id="KW-0961">Cell wall biogenesis/degradation</keyword>
<reference evidence="9 10" key="1">
    <citation type="submission" date="2018-11" db="EMBL/GenBank/DDBJ databases">
        <authorList>
            <person name="Kleinhagauer T."/>
            <person name="Glaeser S.P."/>
            <person name="Spergser J."/>
            <person name="Ruckert C."/>
            <person name="Kaempfer P."/>
            <person name="Busse H.-J."/>
        </authorList>
    </citation>
    <scope>NUCLEOTIDE SEQUENCE [LARGE SCALE GENOMIC DNA]</scope>
    <source>
        <strain evidence="9 10">200CH</strain>
    </source>
</reference>
<dbReference type="OrthoDB" id="9800958at2"/>
<dbReference type="RefSeq" id="WP_123928733.1">
    <property type="nucleotide sequence ID" value="NZ_CP033896.1"/>
</dbReference>
<keyword evidence="4 5" id="KW-0573">Peptidoglycan synthesis</keyword>
<feature type="binding site" evidence="4">
    <location>
        <begin position="414"/>
        <end position="417"/>
    </location>
    <ligand>
        <name>meso-2,6-diaminopimelate</name>
        <dbReference type="ChEBI" id="CHEBI:57791"/>
    </ligand>
</feature>
<dbReference type="Gene3D" id="3.90.190.20">
    <property type="entry name" value="Mur ligase, C-terminal domain"/>
    <property type="match status" value="1"/>
</dbReference>
<feature type="binding site" evidence="4">
    <location>
        <position position="390"/>
    </location>
    <ligand>
        <name>meso-2,6-diaminopimelate</name>
        <dbReference type="ChEBI" id="CHEBI:57791"/>
    </ligand>
</feature>
<dbReference type="UniPathway" id="UPA00219"/>
<keyword evidence="4" id="KW-0460">Magnesium</keyword>
<dbReference type="SUPFAM" id="SSF63418">
    <property type="entry name" value="MurE/MurF N-terminal domain"/>
    <property type="match status" value="1"/>
</dbReference>
<feature type="binding site" evidence="4">
    <location>
        <begin position="118"/>
        <end position="124"/>
    </location>
    <ligand>
        <name>ATP</name>
        <dbReference type="ChEBI" id="CHEBI:30616"/>
    </ligand>
</feature>
<dbReference type="GO" id="GO:0005524">
    <property type="term" value="F:ATP binding"/>
    <property type="evidence" value="ECO:0007669"/>
    <property type="project" value="UniProtKB-UniRule"/>
</dbReference>
<evidence type="ECO:0000259" key="7">
    <source>
        <dbReference type="Pfam" id="PF02875"/>
    </source>
</evidence>
<dbReference type="EC" id="6.3.2.13" evidence="4"/>
<dbReference type="GO" id="GO:0005737">
    <property type="term" value="C:cytoplasm"/>
    <property type="evidence" value="ECO:0007669"/>
    <property type="project" value="UniProtKB-SubCell"/>
</dbReference>
<feature type="binding site" evidence="4">
    <location>
        <position position="195"/>
    </location>
    <ligand>
        <name>UDP-N-acetyl-alpha-D-muramoyl-L-alanyl-D-glutamate</name>
        <dbReference type="ChEBI" id="CHEBI:83900"/>
    </ligand>
</feature>
<dbReference type="Pfam" id="PF08245">
    <property type="entry name" value="Mur_ligase_M"/>
    <property type="match status" value="1"/>
</dbReference>
<gene>
    <name evidence="4 9" type="primary">murE</name>
    <name evidence="9" type="ORF">CCHOA_07805</name>
</gene>
<feature type="binding site" evidence="4">
    <location>
        <position position="499"/>
    </location>
    <ligand>
        <name>meso-2,6-diaminopimelate</name>
        <dbReference type="ChEBI" id="CHEBI:57791"/>
    </ligand>
</feature>
<keyword evidence="4 9" id="KW-0436">Ligase</keyword>
<feature type="binding site" evidence="4">
    <location>
        <position position="503"/>
    </location>
    <ligand>
        <name>meso-2,6-diaminopimelate</name>
        <dbReference type="ChEBI" id="CHEBI:57791"/>
    </ligand>
</feature>
<dbReference type="SUPFAM" id="SSF53244">
    <property type="entry name" value="MurD-like peptide ligases, peptide-binding domain"/>
    <property type="match status" value="1"/>
</dbReference>
<name>A0A3G6J851_9CORY</name>
<dbReference type="Gene3D" id="3.40.1190.10">
    <property type="entry name" value="Mur-like, catalytic domain"/>
    <property type="match status" value="1"/>
</dbReference>
<dbReference type="AlphaFoldDB" id="A0A3G6J851"/>
<dbReference type="InterPro" id="IPR035911">
    <property type="entry name" value="MurE/MurF_N"/>
</dbReference>
<dbReference type="PANTHER" id="PTHR23135">
    <property type="entry name" value="MUR LIGASE FAMILY MEMBER"/>
    <property type="match status" value="1"/>
</dbReference>
<dbReference type="GO" id="GO:0008765">
    <property type="term" value="F:UDP-N-acetylmuramoylalanyl-D-glutamate-2,6-diaminopimelate ligase activity"/>
    <property type="evidence" value="ECO:0007669"/>
    <property type="project" value="UniProtKB-UniRule"/>
</dbReference>
<accession>A0A3G6J851</accession>
<sequence>MTSSLDELAVVSGATLNAGDPDTAGKLRIASVGINAQTLEERSLFAAVPGTRTHGANFAAKSQATAILTDAEGYRILTEAGEKRPVLVVANVRHILGKVASAVYGNPSRELTIIGVTGTAGKTTVVHMLEHALLKMGYAVAMIGTNGTRINGEPHHTELTTPEAPVLQALFRHMVDIGVTHVVMEVSSHALELGRVGGVEFTVGGFTNLSQDHLDFHDTMEEYFAAKAQFFQPGSPVRPTSVVINVDQQWGRRMAVIAGPAAATISLTGAPASQPVTEIVPTAGGGHTFTMRIGETRIHAETVLPGLFNVANAALAMSLAHAAGVQVQQFAEALTDAVVPGRMQPIQQGQDFAVFVDYAHKPAALAAVLDTVADQTQGRIAVVFGAGGDRDHGKRPVMGKEAATRANLVVVTDDNPRSEDPATIRREILAGIHELSQKPATAAKKSLSSAKNRQDKKNGTGLAKKRKSLAEVHQIGDRSAAIAYAIDWANPGDTVIIAGKGHETGQQIGDEVIEFNDVTQAEHAIAQRLRRS</sequence>
<keyword evidence="4 5" id="KW-0133">Cell shape</keyword>
<evidence type="ECO:0000313" key="9">
    <source>
        <dbReference type="EMBL" id="AZA13953.1"/>
    </source>
</evidence>
<feature type="region of interest" description="Disordered" evidence="6">
    <location>
        <begin position="439"/>
        <end position="468"/>
    </location>
</feature>
<dbReference type="Pfam" id="PF02875">
    <property type="entry name" value="Mur_ligase_C"/>
    <property type="match status" value="1"/>
</dbReference>
<keyword evidence="4" id="KW-0963">Cytoplasm</keyword>
<comment type="catalytic activity">
    <reaction evidence="4">
        <text>UDP-N-acetyl-alpha-D-muramoyl-L-alanyl-D-glutamate + meso-2,6-diaminopimelate + ATP = UDP-N-acetyl-alpha-D-muramoyl-L-alanyl-gamma-D-glutamyl-meso-2,6-diaminopimelate + ADP + phosphate + H(+)</text>
        <dbReference type="Rhea" id="RHEA:23676"/>
        <dbReference type="ChEBI" id="CHEBI:15378"/>
        <dbReference type="ChEBI" id="CHEBI:30616"/>
        <dbReference type="ChEBI" id="CHEBI:43474"/>
        <dbReference type="ChEBI" id="CHEBI:57791"/>
        <dbReference type="ChEBI" id="CHEBI:83900"/>
        <dbReference type="ChEBI" id="CHEBI:83905"/>
        <dbReference type="ChEBI" id="CHEBI:456216"/>
        <dbReference type="EC" id="6.3.2.13"/>
    </reaction>
</comment>
<organism evidence="9 10">
    <name type="scientific">Corynebacterium choanae</name>
    <dbReference type="NCBI Taxonomy" id="1862358"/>
    <lineage>
        <taxon>Bacteria</taxon>
        <taxon>Bacillati</taxon>
        <taxon>Actinomycetota</taxon>
        <taxon>Actinomycetes</taxon>
        <taxon>Mycobacteriales</taxon>
        <taxon>Corynebacteriaceae</taxon>
        <taxon>Corynebacterium</taxon>
    </lineage>
</organism>
<dbReference type="HAMAP" id="MF_00208">
    <property type="entry name" value="MurE"/>
    <property type="match status" value="1"/>
</dbReference>
<feature type="domain" description="Mur ligase C-terminal" evidence="7">
    <location>
        <begin position="341"/>
        <end position="501"/>
    </location>
</feature>
<keyword evidence="3 4" id="KW-0131">Cell cycle</keyword>
<dbReference type="PANTHER" id="PTHR23135:SF4">
    <property type="entry name" value="UDP-N-ACETYLMURAMOYL-L-ALANYL-D-GLUTAMATE--2,6-DIAMINOPIMELATE LIGASE MURE HOMOLOG, CHLOROPLASTIC"/>
    <property type="match status" value="1"/>
</dbReference>
<comment type="cofactor">
    <cofactor evidence="4">
        <name>Mg(2+)</name>
        <dbReference type="ChEBI" id="CHEBI:18420"/>
    </cofactor>
</comment>
<dbReference type="KEGG" id="ccho:CCHOA_07805"/>
<dbReference type="Proteomes" id="UP000269019">
    <property type="component" value="Chromosome"/>
</dbReference>
<dbReference type="NCBIfam" id="NF001126">
    <property type="entry name" value="PRK00139.1-4"/>
    <property type="match status" value="1"/>
</dbReference>
<dbReference type="InterPro" id="IPR036615">
    <property type="entry name" value="Mur_ligase_C_dom_sf"/>
</dbReference>
<dbReference type="Gene3D" id="3.40.1390.10">
    <property type="entry name" value="MurE/MurF, N-terminal domain"/>
    <property type="match status" value="1"/>
</dbReference>
<dbReference type="NCBIfam" id="NF001124">
    <property type="entry name" value="PRK00139.1-2"/>
    <property type="match status" value="1"/>
</dbReference>
<dbReference type="InterPro" id="IPR004101">
    <property type="entry name" value="Mur_ligase_C"/>
</dbReference>
<comment type="subcellular location">
    <subcellularLocation>
        <location evidence="4 5">Cytoplasm</location>
    </subcellularLocation>
</comment>
<feature type="binding site" evidence="4">
    <location>
        <begin position="160"/>
        <end position="161"/>
    </location>
    <ligand>
        <name>UDP-N-acetyl-alpha-D-muramoyl-L-alanyl-D-glutamate</name>
        <dbReference type="ChEBI" id="CHEBI:83900"/>
    </ligand>
</feature>
<evidence type="ECO:0000259" key="8">
    <source>
        <dbReference type="Pfam" id="PF08245"/>
    </source>
</evidence>
<dbReference type="NCBIfam" id="TIGR01085">
    <property type="entry name" value="murE"/>
    <property type="match status" value="1"/>
</dbReference>
<feature type="compositionally biased region" description="Low complexity" evidence="6">
    <location>
        <begin position="442"/>
        <end position="451"/>
    </location>
</feature>
<comment type="pathway">
    <text evidence="4 5">Cell wall biogenesis; peptidoglycan biosynthesis.</text>
</comment>
<feature type="domain" description="Mur ligase central" evidence="8">
    <location>
        <begin position="116"/>
        <end position="319"/>
    </location>
</feature>
<protein>
    <recommendedName>
        <fullName evidence="4">UDP-N-acetylmuramoyl-L-alanyl-D-glutamate--2,6-diaminopimelate ligase</fullName>
        <ecNumber evidence="4">6.3.2.13</ecNumber>
    </recommendedName>
    <alternativeName>
        <fullName evidence="4">Meso-A2pm-adding enzyme</fullName>
    </alternativeName>
    <alternativeName>
        <fullName evidence="4">Meso-diaminopimelate-adding enzyme</fullName>
    </alternativeName>
    <alternativeName>
        <fullName evidence="4">UDP-MurNAc-L-Ala-D-Glu:meso-diaminopimelate ligase</fullName>
    </alternativeName>
    <alternativeName>
        <fullName evidence="4">UDP-MurNAc-tripeptide synthetase</fullName>
    </alternativeName>
    <alternativeName>
        <fullName evidence="4">UDP-N-acetylmuramyl-tripeptide synthetase</fullName>
    </alternativeName>
</protein>
<dbReference type="GO" id="GO:0008360">
    <property type="term" value="P:regulation of cell shape"/>
    <property type="evidence" value="ECO:0007669"/>
    <property type="project" value="UniProtKB-KW"/>
</dbReference>
<evidence type="ECO:0000256" key="4">
    <source>
        <dbReference type="HAMAP-Rule" id="MF_00208"/>
    </source>
</evidence>
<dbReference type="SUPFAM" id="SSF53623">
    <property type="entry name" value="MurD-like peptide ligases, catalytic domain"/>
    <property type="match status" value="1"/>
</dbReference>
<keyword evidence="4" id="KW-0067">ATP-binding</keyword>